<keyword evidence="3" id="KW-1185">Reference proteome</keyword>
<dbReference type="EMBL" id="QCYY01000634">
    <property type="protein sequence ID" value="ROT83765.1"/>
    <property type="molecule type" value="Genomic_DNA"/>
</dbReference>
<dbReference type="OrthoDB" id="10045021at2759"/>
<comment type="caution">
    <text evidence="2">The sequence shown here is derived from an EMBL/GenBank/DDBJ whole genome shotgun (WGS) entry which is preliminary data.</text>
</comment>
<feature type="non-terminal residue" evidence="2">
    <location>
        <position position="1"/>
    </location>
</feature>
<evidence type="ECO:0000313" key="3">
    <source>
        <dbReference type="Proteomes" id="UP000283509"/>
    </source>
</evidence>
<name>A0A3R7MIS9_PENVA</name>
<feature type="region of interest" description="Disordered" evidence="1">
    <location>
        <begin position="234"/>
        <end position="327"/>
    </location>
</feature>
<organism evidence="2 3">
    <name type="scientific">Penaeus vannamei</name>
    <name type="common">Whiteleg shrimp</name>
    <name type="synonym">Litopenaeus vannamei</name>
    <dbReference type="NCBI Taxonomy" id="6689"/>
    <lineage>
        <taxon>Eukaryota</taxon>
        <taxon>Metazoa</taxon>
        <taxon>Ecdysozoa</taxon>
        <taxon>Arthropoda</taxon>
        <taxon>Crustacea</taxon>
        <taxon>Multicrustacea</taxon>
        <taxon>Malacostraca</taxon>
        <taxon>Eumalacostraca</taxon>
        <taxon>Eucarida</taxon>
        <taxon>Decapoda</taxon>
        <taxon>Dendrobranchiata</taxon>
        <taxon>Penaeoidea</taxon>
        <taxon>Penaeidae</taxon>
        <taxon>Penaeus</taxon>
    </lineage>
</organism>
<feature type="compositionally biased region" description="Gly residues" evidence="1">
    <location>
        <begin position="265"/>
        <end position="278"/>
    </location>
</feature>
<reference evidence="2 3" key="2">
    <citation type="submission" date="2019-01" db="EMBL/GenBank/DDBJ databases">
        <title>The decoding of complex shrimp genome reveals the adaptation for benthos swimmer, frequently molting mechanism and breeding impact on genome.</title>
        <authorList>
            <person name="Sun Y."/>
            <person name="Gao Y."/>
            <person name="Yu Y."/>
        </authorList>
    </citation>
    <scope>NUCLEOTIDE SEQUENCE [LARGE SCALE GENOMIC DNA]</scope>
    <source>
        <tissue evidence="2">Muscle</tissue>
    </source>
</reference>
<feature type="compositionally biased region" description="Low complexity" evidence="1">
    <location>
        <begin position="58"/>
        <end position="77"/>
    </location>
</feature>
<evidence type="ECO:0000313" key="2">
    <source>
        <dbReference type="EMBL" id="ROT83765.1"/>
    </source>
</evidence>
<gene>
    <name evidence="2" type="ORF">C7M84_023059</name>
</gene>
<reference evidence="2 3" key="1">
    <citation type="submission" date="2018-04" db="EMBL/GenBank/DDBJ databases">
        <authorList>
            <person name="Zhang X."/>
            <person name="Yuan J."/>
            <person name="Li F."/>
            <person name="Xiang J."/>
        </authorList>
    </citation>
    <scope>NUCLEOTIDE SEQUENCE [LARGE SCALE GENOMIC DNA]</scope>
    <source>
        <tissue evidence="2">Muscle</tissue>
    </source>
</reference>
<accession>A0A3R7MIS9</accession>
<feature type="compositionally biased region" description="Low complexity" evidence="1">
    <location>
        <begin position="307"/>
        <end position="320"/>
    </location>
</feature>
<protein>
    <submittedName>
        <fullName evidence="2">Slowpoke-binding protein</fullName>
    </submittedName>
</protein>
<dbReference type="AlphaFoldDB" id="A0A3R7MIS9"/>
<evidence type="ECO:0000256" key="1">
    <source>
        <dbReference type="SAM" id="MobiDB-lite"/>
    </source>
</evidence>
<sequence length="327" mass="34891">APPPVHLPCARRGLRQHLLPHLRHHSHPAQQQGNAQGPHLQESLAGRLGREVPAEIDGPPGHAGAATGPASPGGAPVPAGPRLPSLRTPALRQRHPAERRRQVIGGGKYPPRPHLEDLPHHQAKTSGQQDAIDSVCFGHVLFEMCAGYELSAAHPTPKHLDDIAGYPQVVQVLEYIFGNGDQYPSIEEILCMDFFRNLDLREMRAAPLPSQFQIRYSPTIRNILKEVRRFQKQRSLQRRTRSLSRGETLEGDGYGRRDVRRGRRGGGTASGGEGGGGDTPTSSEASAGGTGGGADEGVAPTGSAYNTPTASLAALSSPTSDVTPSPE</sequence>
<proteinExistence type="predicted"/>
<dbReference type="Proteomes" id="UP000283509">
    <property type="component" value="Unassembled WGS sequence"/>
</dbReference>
<feature type="non-terminal residue" evidence="2">
    <location>
        <position position="327"/>
    </location>
</feature>
<feature type="region of interest" description="Disordered" evidence="1">
    <location>
        <begin position="52"/>
        <end position="122"/>
    </location>
</feature>